<proteinExistence type="predicted"/>
<evidence type="ECO:0000256" key="1">
    <source>
        <dbReference type="SAM" id="Phobius"/>
    </source>
</evidence>
<name>A0A7W3THM9_9ACTN</name>
<keyword evidence="1" id="KW-1133">Transmembrane helix</keyword>
<dbReference type="AlphaFoldDB" id="A0A7W3THM9"/>
<sequence>MEHSAGRAHGWDAAVAWPRLYPVLRDPARSLVDDARDALDQAIGLATVMSLCAPLSLALLWPSGWWAFLTLVPTILAVGAYRAALRSAATYAVAVHGAFDLHRFDLLRALHLPLPADPAGERALAAALCDLWRQEFPLPAGTRYHHEAGPGEP</sequence>
<gene>
    <name evidence="2" type="ORF">FNQ90_23620</name>
</gene>
<feature type="transmembrane region" description="Helical" evidence="1">
    <location>
        <begin position="65"/>
        <end position="84"/>
    </location>
</feature>
<protein>
    <recommendedName>
        <fullName evidence="4">ABC transporter ATP-binding protein</fullName>
    </recommendedName>
</protein>
<evidence type="ECO:0008006" key="4">
    <source>
        <dbReference type="Google" id="ProtNLM"/>
    </source>
</evidence>
<dbReference type="EMBL" id="VKHT01001304">
    <property type="protein sequence ID" value="MBB0247028.1"/>
    <property type="molecule type" value="Genomic_DNA"/>
</dbReference>
<evidence type="ECO:0000313" key="3">
    <source>
        <dbReference type="Proteomes" id="UP000538929"/>
    </source>
</evidence>
<reference evidence="3" key="1">
    <citation type="submission" date="2019-10" db="EMBL/GenBank/DDBJ databases">
        <title>Streptomyces sp. nov., a novel actinobacterium isolated from alkaline environment.</title>
        <authorList>
            <person name="Golinska P."/>
        </authorList>
    </citation>
    <scope>NUCLEOTIDE SEQUENCE [LARGE SCALE GENOMIC DNA]</scope>
    <source>
        <strain evidence="3">DSM 42118</strain>
    </source>
</reference>
<comment type="caution">
    <text evidence="2">The sequence shown here is derived from an EMBL/GenBank/DDBJ whole genome shotgun (WGS) entry which is preliminary data.</text>
</comment>
<evidence type="ECO:0000313" key="2">
    <source>
        <dbReference type="EMBL" id="MBB0247028.1"/>
    </source>
</evidence>
<keyword evidence="3" id="KW-1185">Reference proteome</keyword>
<keyword evidence="1" id="KW-0472">Membrane</keyword>
<organism evidence="2 3">
    <name type="scientific">Streptomyces alkaliphilus</name>
    <dbReference type="NCBI Taxonomy" id="1472722"/>
    <lineage>
        <taxon>Bacteria</taxon>
        <taxon>Bacillati</taxon>
        <taxon>Actinomycetota</taxon>
        <taxon>Actinomycetes</taxon>
        <taxon>Kitasatosporales</taxon>
        <taxon>Streptomycetaceae</taxon>
        <taxon>Streptomyces</taxon>
    </lineage>
</organism>
<dbReference type="Proteomes" id="UP000538929">
    <property type="component" value="Unassembled WGS sequence"/>
</dbReference>
<accession>A0A7W3THM9</accession>
<keyword evidence="1" id="KW-0812">Transmembrane</keyword>